<keyword evidence="3 4" id="KW-0326">Glycosidase</keyword>
<evidence type="ECO:0000256" key="5">
    <source>
        <dbReference type="SAM" id="SignalP"/>
    </source>
</evidence>
<protein>
    <submittedName>
        <fullName evidence="7">Glycoside hydrolase family 26 protein</fullName>
    </submittedName>
</protein>
<evidence type="ECO:0000313" key="7">
    <source>
        <dbReference type="EMBL" id="UTI64600.1"/>
    </source>
</evidence>
<accession>A0ABY5DT05</accession>
<dbReference type="PROSITE" id="PS51764">
    <property type="entry name" value="GH26"/>
    <property type="match status" value="1"/>
</dbReference>
<dbReference type="PANTHER" id="PTHR40079:SF4">
    <property type="entry name" value="GH26 DOMAIN-CONTAINING PROTEIN-RELATED"/>
    <property type="match status" value="1"/>
</dbReference>
<keyword evidence="5" id="KW-0732">Signal</keyword>
<dbReference type="InterPro" id="IPR022790">
    <property type="entry name" value="GH26_dom"/>
</dbReference>
<evidence type="ECO:0000256" key="2">
    <source>
        <dbReference type="ARBA" id="ARBA00022801"/>
    </source>
</evidence>
<dbReference type="EMBL" id="CP098502">
    <property type="protein sequence ID" value="UTI64600.1"/>
    <property type="molecule type" value="Genomic_DNA"/>
</dbReference>
<dbReference type="RefSeq" id="WP_254571300.1">
    <property type="nucleotide sequence ID" value="NZ_CP098502.1"/>
</dbReference>
<feature type="active site" description="Proton donor" evidence="4">
    <location>
        <position position="154"/>
    </location>
</feature>
<gene>
    <name evidence="7" type="ORF">NBH00_25115</name>
</gene>
<name>A0ABY5DT05_9ACTN</name>
<reference evidence="7 8" key="1">
    <citation type="submission" date="2022-06" db="EMBL/GenBank/DDBJ databases">
        <title>Paraconexibacter antarcticus.</title>
        <authorList>
            <person name="Kim C.S."/>
        </authorList>
    </citation>
    <scope>NUCLEOTIDE SEQUENCE [LARGE SCALE GENOMIC DNA]</scope>
    <source>
        <strain evidence="7 8">02-257</strain>
    </source>
</reference>
<comment type="similarity">
    <text evidence="1 4">Belongs to the glycosyl hydrolase 26 family.</text>
</comment>
<proteinExistence type="inferred from homology"/>
<evidence type="ECO:0000259" key="6">
    <source>
        <dbReference type="PROSITE" id="PS51764"/>
    </source>
</evidence>
<sequence>MPHRRPRRTRAHRPLRAAITSALLGLALLPGGAHAAAAGPACRPGGAPLVPRSGVWFGASLDWAHDSIPAYARRLGATPAVDVSFVQLPFAAGDARNLDAAVRQIRRAGGMLLLTLEPQQGLAAVTDAVARGLAARVARYQAAGVPVLVRFAHEMNGSWYPWAQQPAAYVAAFRRVAAAVHHRAPGAAMLWAPNYGGGYPFAGGTHQAPAGSADARALDTDGDGAVTGHDDPYAPYWPGDDAVDWVGMTLYHFGNVYPWGENEIPEPGKFAALLTGTYVGLNGDESAVPDFYGVYATGHRKPLAIPETAALYAPGRGGATALQIKRAWWREVFAPSVRTRFPRLAMVNWFEWDKTETEIGGRVDWTATRDRRVRAAFRAALPSWLRFGADARRCGRPR</sequence>
<evidence type="ECO:0000256" key="3">
    <source>
        <dbReference type="ARBA" id="ARBA00023295"/>
    </source>
</evidence>
<evidence type="ECO:0000256" key="4">
    <source>
        <dbReference type="PROSITE-ProRule" id="PRU01100"/>
    </source>
</evidence>
<dbReference type="InterPro" id="IPR000805">
    <property type="entry name" value="Glyco_hydro_26"/>
</dbReference>
<dbReference type="Pfam" id="PF02156">
    <property type="entry name" value="Glyco_hydro_26"/>
    <property type="match status" value="1"/>
</dbReference>
<evidence type="ECO:0000313" key="8">
    <source>
        <dbReference type="Proteomes" id="UP001056035"/>
    </source>
</evidence>
<dbReference type="SUPFAM" id="SSF51445">
    <property type="entry name" value="(Trans)glycosidases"/>
    <property type="match status" value="1"/>
</dbReference>
<evidence type="ECO:0000256" key="1">
    <source>
        <dbReference type="ARBA" id="ARBA00007754"/>
    </source>
</evidence>
<keyword evidence="2 4" id="KW-0378">Hydrolase</keyword>
<dbReference type="InterPro" id="IPR017853">
    <property type="entry name" value="GH"/>
</dbReference>
<feature type="signal peptide" evidence="5">
    <location>
        <begin position="1"/>
        <end position="35"/>
    </location>
</feature>
<dbReference type="Gene3D" id="3.20.20.80">
    <property type="entry name" value="Glycosidases"/>
    <property type="match status" value="1"/>
</dbReference>
<dbReference type="GO" id="GO:0016787">
    <property type="term" value="F:hydrolase activity"/>
    <property type="evidence" value="ECO:0007669"/>
    <property type="project" value="UniProtKB-KW"/>
</dbReference>
<keyword evidence="8" id="KW-1185">Reference proteome</keyword>
<feature type="active site" description="Nucleophile" evidence="4">
    <location>
        <position position="307"/>
    </location>
</feature>
<feature type="domain" description="GH26" evidence="6">
    <location>
        <begin position="35"/>
        <end position="377"/>
    </location>
</feature>
<dbReference type="PANTHER" id="PTHR40079">
    <property type="entry name" value="MANNAN ENDO-1,4-BETA-MANNOSIDASE E-RELATED"/>
    <property type="match status" value="1"/>
</dbReference>
<dbReference type="Proteomes" id="UP001056035">
    <property type="component" value="Chromosome"/>
</dbReference>
<feature type="chain" id="PRO_5045150131" evidence="5">
    <location>
        <begin position="36"/>
        <end position="398"/>
    </location>
</feature>
<organism evidence="7 8">
    <name type="scientific">Paraconexibacter antarcticus</name>
    <dbReference type="NCBI Taxonomy" id="2949664"/>
    <lineage>
        <taxon>Bacteria</taxon>
        <taxon>Bacillati</taxon>
        <taxon>Actinomycetota</taxon>
        <taxon>Thermoleophilia</taxon>
        <taxon>Solirubrobacterales</taxon>
        <taxon>Paraconexibacteraceae</taxon>
        <taxon>Paraconexibacter</taxon>
    </lineage>
</organism>